<dbReference type="GO" id="GO:0046872">
    <property type="term" value="F:metal ion binding"/>
    <property type="evidence" value="ECO:0007669"/>
    <property type="project" value="UniProtKB-KW"/>
</dbReference>
<dbReference type="GO" id="GO:0016020">
    <property type="term" value="C:membrane"/>
    <property type="evidence" value="ECO:0007669"/>
    <property type="project" value="TreeGrafter"/>
</dbReference>
<dbReference type="SUPFAM" id="SSF48452">
    <property type="entry name" value="TPR-like"/>
    <property type="match status" value="1"/>
</dbReference>
<evidence type="ECO:0000256" key="6">
    <source>
        <dbReference type="RuleBase" id="RU003983"/>
    </source>
</evidence>
<dbReference type="GO" id="GO:0004222">
    <property type="term" value="F:metalloendopeptidase activity"/>
    <property type="evidence" value="ECO:0007669"/>
    <property type="project" value="InterPro"/>
</dbReference>
<dbReference type="KEGG" id="hjo:AY555_06170"/>
<keyword evidence="3 6" id="KW-0378">Hydrolase</keyword>
<dbReference type="PANTHER" id="PTHR22726:SF1">
    <property type="entry name" value="METALLOENDOPEPTIDASE OMA1, MITOCHONDRIAL"/>
    <property type="match status" value="1"/>
</dbReference>
<evidence type="ECO:0000313" key="8">
    <source>
        <dbReference type="EMBL" id="AMW35588.1"/>
    </source>
</evidence>
<dbReference type="STRING" id="1549855.AY555_06170"/>
<dbReference type="EMBL" id="CP014525">
    <property type="protein sequence ID" value="AMW35588.1"/>
    <property type="molecule type" value="Genomic_DNA"/>
</dbReference>
<evidence type="ECO:0000259" key="7">
    <source>
        <dbReference type="Pfam" id="PF01435"/>
    </source>
</evidence>
<dbReference type="Gene3D" id="1.25.40.10">
    <property type="entry name" value="Tetratricopeptide repeat domain"/>
    <property type="match status" value="1"/>
</dbReference>
<dbReference type="GO" id="GO:0051603">
    <property type="term" value="P:proteolysis involved in protein catabolic process"/>
    <property type="evidence" value="ECO:0007669"/>
    <property type="project" value="TreeGrafter"/>
</dbReference>
<evidence type="ECO:0000313" key="9">
    <source>
        <dbReference type="Proteomes" id="UP000076066"/>
    </source>
</evidence>
<keyword evidence="1 6" id="KW-0645">Protease</keyword>
<keyword evidence="2" id="KW-0479">Metal-binding</keyword>
<evidence type="ECO:0000256" key="5">
    <source>
        <dbReference type="ARBA" id="ARBA00023049"/>
    </source>
</evidence>
<dbReference type="InterPro" id="IPR011990">
    <property type="entry name" value="TPR-like_helical_dom_sf"/>
</dbReference>
<comment type="cofactor">
    <cofactor evidence="6">
        <name>Zn(2+)</name>
        <dbReference type="ChEBI" id="CHEBI:29105"/>
    </cofactor>
    <text evidence="6">Binds 1 zinc ion per subunit.</text>
</comment>
<dbReference type="Gene3D" id="3.30.2010.10">
    <property type="entry name" value="Metalloproteases ('zincins'), catalytic domain"/>
    <property type="match status" value="1"/>
</dbReference>
<organism evidence="8 9">
    <name type="scientific">Haematospirillum jordaniae</name>
    <dbReference type="NCBI Taxonomy" id="1549855"/>
    <lineage>
        <taxon>Bacteria</taxon>
        <taxon>Pseudomonadati</taxon>
        <taxon>Pseudomonadota</taxon>
        <taxon>Alphaproteobacteria</taxon>
        <taxon>Rhodospirillales</taxon>
        <taxon>Novispirillaceae</taxon>
        <taxon>Haematospirillum</taxon>
    </lineage>
</organism>
<keyword evidence="9" id="KW-1185">Reference proteome</keyword>
<dbReference type="Pfam" id="PF13432">
    <property type="entry name" value="TPR_16"/>
    <property type="match status" value="1"/>
</dbReference>
<dbReference type="Pfam" id="PF01435">
    <property type="entry name" value="Peptidase_M48"/>
    <property type="match status" value="1"/>
</dbReference>
<evidence type="ECO:0000256" key="1">
    <source>
        <dbReference type="ARBA" id="ARBA00022670"/>
    </source>
</evidence>
<dbReference type="CDD" id="cd07324">
    <property type="entry name" value="M48C_Oma1-like"/>
    <property type="match status" value="1"/>
</dbReference>
<proteinExistence type="inferred from homology"/>
<evidence type="ECO:0000256" key="4">
    <source>
        <dbReference type="ARBA" id="ARBA00022833"/>
    </source>
</evidence>
<evidence type="ECO:0000256" key="3">
    <source>
        <dbReference type="ARBA" id="ARBA00022801"/>
    </source>
</evidence>
<keyword evidence="5 6" id="KW-0482">Metalloprotease</keyword>
<comment type="similarity">
    <text evidence="6">Belongs to the peptidase M48 family.</text>
</comment>
<dbReference type="PANTHER" id="PTHR22726">
    <property type="entry name" value="METALLOENDOPEPTIDASE OMA1"/>
    <property type="match status" value="1"/>
</dbReference>
<dbReference type="AlphaFoldDB" id="A0A143DHB4"/>
<dbReference type="InterPro" id="IPR001915">
    <property type="entry name" value="Peptidase_M48"/>
</dbReference>
<accession>A0A143DHB4</accession>
<keyword evidence="4 6" id="KW-0862">Zinc</keyword>
<sequence>MLRDAEVESIIRSYADPLFRAGGIPPASVRIRVINDPSLNAFATSGSRMYIHSGLLERTENPEQLIGVIAHETGHIAGGHIVNRIDALEKAGISSLAALAAGIAIGAASGRPDAGLAVTSLGTSVATRNYFSFSRTQEASADAFALKVLDKTGQTAEGLLEFFHILEGQEYLASANQDPYVRTHPLNAERISAVAAHVEQSSAAGHAPTAQMAAHKRMVAKMFAFLQTQGRTLQKYPETDQSVAGRYARAIAYFRRGNTAKSLPLIDGLLKEYPSDPYFHELRGQMLVENGRVVEGLPNYRKAVSLLPNEPLIATSYGHALIESGSPEALKEAAQVLRTALARDPENSFGWRLLGTAWGRTGNEGQASYALAEYALQTGEPSQASFHAGKAEKLLGQNHPLWLRLQDIKMEAQNQLDKK</sequence>
<reference evidence="8 9" key="1">
    <citation type="submission" date="2016-02" db="EMBL/GenBank/DDBJ databases">
        <title>Complete Genome of H5569, the type strain of the newly described species Haematospirillium jordaniae.</title>
        <authorList>
            <person name="Nicholson A.C."/>
            <person name="Humrighouse B.W."/>
            <person name="Loparov V."/>
            <person name="McQuiston J.R."/>
        </authorList>
    </citation>
    <scope>NUCLEOTIDE SEQUENCE [LARGE SCALE GENOMIC DNA]</scope>
    <source>
        <strain evidence="8 9">H5569</strain>
    </source>
</reference>
<dbReference type="Proteomes" id="UP000076066">
    <property type="component" value="Chromosome"/>
</dbReference>
<dbReference type="InterPro" id="IPR051156">
    <property type="entry name" value="Mito/Outer_Membr_Metalloprot"/>
</dbReference>
<gene>
    <name evidence="8" type="ORF">AY555_06170</name>
</gene>
<evidence type="ECO:0000256" key="2">
    <source>
        <dbReference type="ARBA" id="ARBA00022723"/>
    </source>
</evidence>
<feature type="domain" description="Peptidase M48" evidence="7">
    <location>
        <begin position="3"/>
        <end position="195"/>
    </location>
</feature>
<name>A0A143DHB4_9PROT</name>
<protein>
    <submittedName>
        <fullName evidence="8">Peptidase M48</fullName>
    </submittedName>
</protein>